<protein>
    <submittedName>
        <fullName evidence="14">Uncharacterized protein</fullName>
    </submittedName>
</protein>
<dbReference type="Proteomes" id="UP000747399">
    <property type="component" value="Unassembled WGS sequence"/>
</dbReference>
<evidence type="ECO:0000256" key="1">
    <source>
        <dbReference type="ARBA" id="ARBA00004477"/>
    </source>
</evidence>
<dbReference type="PANTHER" id="PTHR15451">
    <property type="entry name" value="ERGOSTEROL BIOSYNTHETIC PROTEIN 28-RELATED"/>
    <property type="match status" value="1"/>
</dbReference>
<evidence type="ECO:0000313" key="15">
    <source>
        <dbReference type="Proteomes" id="UP000747399"/>
    </source>
</evidence>
<dbReference type="PANTHER" id="PTHR15451:SF19">
    <property type="entry name" value="ERGOSTEROL BIOSYNTHETIC PROTEIN 28 HOMOLOG"/>
    <property type="match status" value="1"/>
</dbReference>
<organism evidence="14 15">
    <name type="scientific">Volvox africanus</name>
    <dbReference type="NCBI Taxonomy" id="51714"/>
    <lineage>
        <taxon>Eukaryota</taxon>
        <taxon>Viridiplantae</taxon>
        <taxon>Chlorophyta</taxon>
        <taxon>core chlorophytes</taxon>
        <taxon>Chlorophyceae</taxon>
        <taxon>CS clade</taxon>
        <taxon>Chlamydomonadales</taxon>
        <taxon>Volvocaceae</taxon>
        <taxon>Volvox</taxon>
    </lineage>
</organism>
<comment type="subcellular location">
    <subcellularLocation>
        <location evidence="1">Endoplasmic reticulum membrane</location>
        <topology evidence="1">Multi-pass membrane protein</topology>
    </subcellularLocation>
</comment>
<keyword evidence="10 13" id="KW-0472">Membrane</keyword>
<dbReference type="GO" id="GO:0016126">
    <property type="term" value="P:sterol biosynthetic process"/>
    <property type="evidence" value="ECO:0007669"/>
    <property type="project" value="UniProtKB-KW"/>
</dbReference>
<dbReference type="GO" id="GO:0005789">
    <property type="term" value="C:endoplasmic reticulum membrane"/>
    <property type="evidence" value="ECO:0007669"/>
    <property type="project" value="UniProtKB-SubCell"/>
</dbReference>
<reference evidence="14" key="1">
    <citation type="journal article" date="2021" name="Proc. Natl. Acad. Sci. U.S.A.">
        <title>Three genomes in the algal genus Volvox reveal the fate of a haploid sex-determining region after a transition to homothallism.</title>
        <authorList>
            <person name="Yamamoto K."/>
            <person name="Hamaji T."/>
            <person name="Kawai-Toyooka H."/>
            <person name="Matsuzaki R."/>
            <person name="Takahashi F."/>
            <person name="Nishimura Y."/>
            <person name="Kawachi M."/>
            <person name="Noguchi H."/>
            <person name="Minakuchi Y."/>
            <person name="Umen J.G."/>
            <person name="Toyoda A."/>
            <person name="Nozaki H."/>
        </authorList>
    </citation>
    <scope>NUCLEOTIDE SEQUENCE</scope>
    <source>
        <strain evidence="14">NIES-3780</strain>
    </source>
</reference>
<evidence type="ECO:0000256" key="7">
    <source>
        <dbReference type="ARBA" id="ARBA00022989"/>
    </source>
</evidence>
<evidence type="ECO:0000256" key="2">
    <source>
        <dbReference type="ARBA" id="ARBA00005377"/>
    </source>
</evidence>
<evidence type="ECO:0000256" key="12">
    <source>
        <dbReference type="ARBA" id="ARBA00023221"/>
    </source>
</evidence>
<name>A0A8J4F6S9_9CHLO</name>
<keyword evidence="3" id="KW-0444">Lipid biosynthesis</keyword>
<dbReference type="GO" id="GO:0030674">
    <property type="term" value="F:protein-macromolecule adaptor activity"/>
    <property type="evidence" value="ECO:0007669"/>
    <property type="project" value="TreeGrafter"/>
</dbReference>
<keyword evidence="12" id="KW-0753">Steroid metabolism</keyword>
<dbReference type="InterPro" id="IPR005352">
    <property type="entry name" value="Erg28"/>
</dbReference>
<feature type="transmembrane region" description="Helical" evidence="13">
    <location>
        <begin position="6"/>
        <end position="27"/>
    </location>
</feature>
<evidence type="ECO:0000313" key="14">
    <source>
        <dbReference type="EMBL" id="GIL63522.1"/>
    </source>
</evidence>
<keyword evidence="7 13" id="KW-1133">Transmembrane helix</keyword>
<comment type="caution">
    <text evidence="14">The sequence shown here is derived from an EMBL/GenBank/DDBJ whole genome shotgun (WGS) entry which is preliminary data.</text>
</comment>
<evidence type="ECO:0000256" key="8">
    <source>
        <dbReference type="ARBA" id="ARBA00023011"/>
    </source>
</evidence>
<feature type="transmembrane region" description="Helical" evidence="13">
    <location>
        <begin position="109"/>
        <end position="126"/>
    </location>
</feature>
<dbReference type="AlphaFoldDB" id="A0A8J4F6S9"/>
<evidence type="ECO:0000256" key="3">
    <source>
        <dbReference type="ARBA" id="ARBA00022516"/>
    </source>
</evidence>
<feature type="transmembrane region" description="Helical" evidence="13">
    <location>
        <begin position="47"/>
        <end position="67"/>
    </location>
</feature>
<keyword evidence="15" id="KW-1185">Reference proteome</keyword>
<dbReference type="Pfam" id="PF03694">
    <property type="entry name" value="Erg28"/>
    <property type="match status" value="1"/>
</dbReference>
<feature type="transmembrane region" description="Helical" evidence="13">
    <location>
        <begin position="73"/>
        <end position="97"/>
    </location>
</feature>
<keyword evidence="4 13" id="KW-0812">Transmembrane</keyword>
<proteinExistence type="inferred from homology"/>
<evidence type="ECO:0000256" key="4">
    <source>
        <dbReference type="ARBA" id="ARBA00022692"/>
    </source>
</evidence>
<keyword evidence="11" id="KW-1207">Sterol metabolism</keyword>
<keyword evidence="8" id="KW-0756">Sterol biosynthesis</keyword>
<sequence>MDPVVALQRWLVLVASLRFLAVVIGIFAPNKLRSQVFDRKPELVTGLLGRLFAAWTLMTCALCLACASDPSNKIVYCTTLFSFVVALTFFLSELLIYRTVTIRGALSPMIVASVSTAWLSIGWSLYTGSPL</sequence>
<keyword evidence="6" id="KW-0752">Steroid biosynthesis</keyword>
<accession>A0A8J4F6S9</accession>
<evidence type="ECO:0000256" key="11">
    <source>
        <dbReference type="ARBA" id="ARBA00023166"/>
    </source>
</evidence>
<evidence type="ECO:0000256" key="13">
    <source>
        <dbReference type="SAM" id="Phobius"/>
    </source>
</evidence>
<keyword evidence="5" id="KW-0256">Endoplasmic reticulum</keyword>
<gene>
    <name evidence="14" type="ORF">Vafri_17575</name>
</gene>
<evidence type="ECO:0000256" key="5">
    <source>
        <dbReference type="ARBA" id="ARBA00022824"/>
    </source>
</evidence>
<evidence type="ECO:0000256" key="6">
    <source>
        <dbReference type="ARBA" id="ARBA00022955"/>
    </source>
</evidence>
<keyword evidence="9" id="KW-0443">Lipid metabolism</keyword>
<evidence type="ECO:0000256" key="10">
    <source>
        <dbReference type="ARBA" id="ARBA00023136"/>
    </source>
</evidence>
<dbReference type="EMBL" id="BNCO01000058">
    <property type="protein sequence ID" value="GIL63522.1"/>
    <property type="molecule type" value="Genomic_DNA"/>
</dbReference>
<evidence type="ECO:0000256" key="9">
    <source>
        <dbReference type="ARBA" id="ARBA00023098"/>
    </source>
</evidence>
<comment type="similarity">
    <text evidence="2">Belongs to the ERG28 family.</text>
</comment>